<reference evidence="3" key="1">
    <citation type="journal article" date="2016" name="Proc. Natl. Acad. Sci. U.S.A.">
        <title>Comparative genomics of biotechnologically important yeasts.</title>
        <authorList>
            <person name="Riley R."/>
            <person name="Haridas S."/>
            <person name="Wolfe K.H."/>
            <person name="Lopes M.R."/>
            <person name="Hittinger C.T."/>
            <person name="Goeker M."/>
            <person name="Salamov A.A."/>
            <person name="Wisecaver J.H."/>
            <person name="Long T.M."/>
            <person name="Calvey C.H."/>
            <person name="Aerts A.L."/>
            <person name="Barry K.W."/>
            <person name="Choi C."/>
            <person name="Clum A."/>
            <person name="Coughlan A.Y."/>
            <person name="Deshpande S."/>
            <person name="Douglass A.P."/>
            <person name="Hanson S.J."/>
            <person name="Klenk H.-P."/>
            <person name="LaButti K.M."/>
            <person name="Lapidus A."/>
            <person name="Lindquist E.A."/>
            <person name="Lipzen A.M."/>
            <person name="Meier-Kolthoff J.P."/>
            <person name="Ohm R.A."/>
            <person name="Otillar R.P."/>
            <person name="Pangilinan J.L."/>
            <person name="Peng Y."/>
            <person name="Rokas A."/>
            <person name="Rosa C.A."/>
            <person name="Scheuner C."/>
            <person name="Sibirny A.A."/>
            <person name="Slot J.C."/>
            <person name="Stielow J.B."/>
            <person name="Sun H."/>
            <person name="Kurtzman C.P."/>
            <person name="Blackwell M."/>
            <person name="Grigoriev I.V."/>
            <person name="Jeffries T.W."/>
        </authorList>
    </citation>
    <scope>NUCLEOTIDE SEQUENCE [LARGE SCALE GENOMIC DNA]</scope>
    <source>
        <strain evidence="3">NRRL Y-1626</strain>
    </source>
</reference>
<sequence length="562" mass="63641">MQYQNKTGNQRPFSVNNPFRNISQTQQDVSLKQYETDEEFQQWVKQNQQFANGSNNNNNNNNNNRNSPYNSQNYGRPRANRSNSSFLSQRSSAFYDDEFFDQYDEGNSNNNTHYSNEKENGNKLEFQPPKSIYQQRNTSTHSVNSNNSMNRKNPFLEDTDEMNNNNNNNDYYRQRQEPVQMNHHIPQQQHHSSSTNNNNSNYRSTPPPRGGLSNNHPTASEEKERMKRQYEINDRLLDDLPPSYDEIAPAPKHIKPTGDVKVRNSSNNTNGNSSRTPSRHRSGNNRERSDSHHNKSSNKKEHAPSSSTSGNGNRKTKKPVVAKNVDTIDKLDVTGLFGGAFHHDGPFDACTPHRNKNKKAAPVLAFPKDGPNSTLAGKTSHAAGYQTKMDQVFGLSNEYRMDDIQGDNDDDNHVYSLDNSKMTQRGRKGEYLNVRITNISTDTLQTPNSPATIDAVKNNNSVHQLNTNSAVKIHGFTSQGLGSTTFLDGAPASRDEVERQQKLKRSLSRKKSVSQRLGLKHDEDEYTSSNISKIRSDGDDFDKPKSSGNKLLRRVKTLGRRS</sequence>
<feature type="compositionally biased region" description="Basic and acidic residues" evidence="1">
    <location>
        <begin position="534"/>
        <end position="545"/>
    </location>
</feature>
<feature type="region of interest" description="Disordered" evidence="1">
    <location>
        <begin position="101"/>
        <end position="171"/>
    </location>
</feature>
<comment type="caution">
    <text evidence="2">The sequence shown here is derived from an EMBL/GenBank/DDBJ whole genome shotgun (WGS) entry which is preliminary data.</text>
</comment>
<dbReference type="AlphaFoldDB" id="A0A1B7TCH7"/>
<evidence type="ECO:0000313" key="2">
    <source>
        <dbReference type="EMBL" id="OBA26452.1"/>
    </source>
</evidence>
<feature type="compositionally biased region" description="Basic and acidic residues" evidence="1">
    <location>
        <begin position="284"/>
        <end position="303"/>
    </location>
</feature>
<feature type="compositionally biased region" description="Basic residues" evidence="1">
    <location>
        <begin position="502"/>
        <end position="513"/>
    </location>
</feature>
<organism evidence="2 3">
    <name type="scientific">Hanseniaspora valbyensis NRRL Y-1626</name>
    <dbReference type="NCBI Taxonomy" id="766949"/>
    <lineage>
        <taxon>Eukaryota</taxon>
        <taxon>Fungi</taxon>
        <taxon>Dikarya</taxon>
        <taxon>Ascomycota</taxon>
        <taxon>Saccharomycotina</taxon>
        <taxon>Saccharomycetes</taxon>
        <taxon>Saccharomycodales</taxon>
        <taxon>Saccharomycodaceae</taxon>
        <taxon>Hanseniaspora</taxon>
    </lineage>
</organism>
<feature type="compositionally biased region" description="Low complexity" evidence="1">
    <location>
        <begin position="137"/>
        <end position="150"/>
    </location>
</feature>
<feature type="region of interest" description="Disordered" evidence="1">
    <location>
        <begin position="50"/>
        <end position="86"/>
    </location>
</feature>
<feature type="compositionally biased region" description="Polar residues" evidence="1">
    <location>
        <begin position="304"/>
        <end position="313"/>
    </location>
</feature>
<evidence type="ECO:0000256" key="1">
    <source>
        <dbReference type="SAM" id="MobiDB-lite"/>
    </source>
</evidence>
<dbReference type="Proteomes" id="UP000092321">
    <property type="component" value="Unassembled WGS sequence"/>
</dbReference>
<feature type="region of interest" description="Disordered" evidence="1">
    <location>
        <begin position="183"/>
        <end position="225"/>
    </location>
</feature>
<proteinExistence type="predicted"/>
<feature type="compositionally biased region" description="Low complexity" evidence="1">
    <location>
        <begin position="183"/>
        <end position="204"/>
    </location>
</feature>
<evidence type="ECO:0000313" key="3">
    <source>
        <dbReference type="Proteomes" id="UP000092321"/>
    </source>
</evidence>
<feature type="region of interest" description="Disordered" evidence="1">
    <location>
        <begin position="500"/>
        <end position="562"/>
    </location>
</feature>
<name>A0A1B7TCH7_9ASCO</name>
<keyword evidence="3" id="KW-1185">Reference proteome</keyword>
<dbReference type="GO" id="GO:0005737">
    <property type="term" value="C:cytoplasm"/>
    <property type="evidence" value="ECO:0007669"/>
    <property type="project" value="TreeGrafter"/>
</dbReference>
<feature type="compositionally biased region" description="Low complexity" evidence="1">
    <location>
        <begin position="50"/>
        <end position="73"/>
    </location>
</feature>
<feature type="region of interest" description="Disordered" evidence="1">
    <location>
        <begin position="1"/>
        <end position="20"/>
    </location>
</feature>
<protein>
    <submittedName>
        <fullName evidence="2">Pal1-domain-containing protein</fullName>
    </submittedName>
</protein>
<feature type="compositionally biased region" description="Low complexity" evidence="1">
    <location>
        <begin position="263"/>
        <end position="276"/>
    </location>
</feature>
<feature type="compositionally biased region" description="Basic residues" evidence="1">
    <location>
        <begin position="551"/>
        <end position="562"/>
    </location>
</feature>
<accession>A0A1B7TCH7</accession>
<dbReference type="EMBL" id="LXPE01000017">
    <property type="protein sequence ID" value="OBA26452.1"/>
    <property type="molecule type" value="Genomic_DNA"/>
</dbReference>
<dbReference type="Pfam" id="PF08316">
    <property type="entry name" value="Pal1"/>
    <property type="match status" value="1"/>
</dbReference>
<dbReference type="OrthoDB" id="5352132at2759"/>
<dbReference type="InterPro" id="IPR013226">
    <property type="entry name" value="Pal1"/>
</dbReference>
<dbReference type="PANTHER" id="PTHR28307:SF2">
    <property type="entry name" value="PROTEIN PAL1"/>
    <property type="match status" value="1"/>
</dbReference>
<dbReference type="PANTHER" id="PTHR28307">
    <property type="entry name" value="PROTEIN PAL1"/>
    <property type="match status" value="1"/>
</dbReference>
<gene>
    <name evidence="2" type="ORF">HANVADRAFT_53062</name>
</gene>
<feature type="region of interest" description="Disordered" evidence="1">
    <location>
        <begin position="237"/>
        <end position="323"/>
    </location>
</feature>